<dbReference type="PANTHER" id="PTHR37423:SF2">
    <property type="entry name" value="MEMBRANE-BOUND LYTIC MUREIN TRANSGLYCOSYLASE C"/>
    <property type="match status" value="1"/>
</dbReference>
<evidence type="ECO:0000256" key="2">
    <source>
        <dbReference type="ARBA" id="ARBA00009387"/>
    </source>
</evidence>
<comment type="similarity">
    <text evidence="1">Belongs to the transglycosylase Slt family.</text>
</comment>
<sequence>MTPFSSTDAMTTARRTALLLLGSFFCLTTTAMGDDTDRTLERELGLVPPPATSQATSSRLNEWKALTAPGGTAYPVSRYAAFLHQQPAWPLQKRIESRYEKALLADASPQTRRTFCPAFPITQRALLSACASFLPDLPARARQLWREMDMGPDETRLFLARFSSFLTADDDLKRYGKLESTGSLAAARQQLQRLPADMRPLLNPRLANRFATPDADSAFWNSAGNNDAALTYYRLKYLRLHDRLDEAQQLWQQANITQTVIRPAPTSVQWQDERTSFVRALLRSNTPDAARISFDLLNTIPAGAHTPDSHLMAGYVALTLLHDPDQALPHFKALSTETDLNRQATGLYWMARTAEARHANDAMTLYKKAASLPTTFYGQLALAQTLRTPFLTSSTRDDRFLAALKQQLDKLPAPPPGGRLPRPDLVDAATRLQQAGDMMNASLFLTFLQARTQGDKAAQPAIARLALSMNLPKAAILASRQMMRQGSSLYPAGYPTLDVAIPSPLPDGLMPALIRQESSMDEFAVSPRHALGLTQLLFPTAQETARRHQLPYRLTSPLNLLDPNINITIGSLFMADLYARFGNVLPYALAAYNAGPSRSQQWQTQMNSPASPTTADEETMLRWIMLIPYKETRFYIEHIETDMSLYALATKKAAH</sequence>
<keyword evidence="3 4" id="KW-0732">Signal</keyword>
<dbReference type="PANTHER" id="PTHR37423">
    <property type="entry name" value="SOLUBLE LYTIC MUREIN TRANSGLYCOSYLASE-RELATED"/>
    <property type="match status" value="1"/>
</dbReference>
<evidence type="ECO:0000256" key="3">
    <source>
        <dbReference type="ARBA" id="ARBA00022729"/>
    </source>
</evidence>
<evidence type="ECO:0000313" key="7">
    <source>
        <dbReference type="Proteomes" id="UP001165576"/>
    </source>
</evidence>
<reference evidence="6" key="1">
    <citation type="submission" date="2022-07" db="EMBL/GenBank/DDBJ databases">
        <title>Bombella genomes.</title>
        <authorList>
            <person name="Harer L."/>
            <person name="Styblova S."/>
            <person name="Ehrmann M."/>
        </authorList>
    </citation>
    <scope>NUCLEOTIDE SEQUENCE</scope>
    <source>
        <strain evidence="6">TMW 2.2543</strain>
    </source>
</reference>
<dbReference type="InterPro" id="IPR008939">
    <property type="entry name" value="Lytic_TGlycosylase_superhlx_U"/>
</dbReference>
<dbReference type="SUPFAM" id="SSF48435">
    <property type="entry name" value="Bacterial muramidases"/>
    <property type="match status" value="1"/>
</dbReference>
<name>A0ABT3WEM7_9PROT</name>
<organism evidence="6 7">
    <name type="scientific">Bombella pluederhausensis</name>
    <dbReference type="NCBI Taxonomy" id="2967336"/>
    <lineage>
        <taxon>Bacteria</taxon>
        <taxon>Pseudomonadati</taxon>
        <taxon>Pseudomonadota</taxon>
        <taxon>Alphaproteobacteria</taxon>
        <taxon>Acetobacterales</taxon>
        <taxon>Acetobacteraceae</taxon>
        <taxon>Bombella</taxon>
    </lineage>
</organism>
<dbReference type="EMBL" id="JANIDY010000001">
    <property type="protein sequence ID" value="MCX5617562.1"/>
    <property type="molecule type" value="Genomic_DNA"/>
</dbReference>
<comment type="caution">
    <text evidence="6">The sequence shown here is derived from an EMBL/GenBank/DDBJ whole genome shotgun (WGS) entry which is preliminary data.</text>
</comment>
<dbReference type="Proteomes" id="UP001165576">
    <property type="component" value="Unassembled WGS sequence"/>
</dbReference>
<dbReference type="CDD" id="cd13401">
    <property type="entry name" value="Slt70-like"/>
    <property type="match status" value="1"/>
</dbReference>
<protein>
    <submittedName>
        <fullName evidence="6">Lytic transglycosylase domain-containing protein</fullName>
    </submittedName>
</protein>
<evidence type="ECO:0000313" key="6">
    <source>
        <dbReference type="EMBL" id="MCX5617562.1"/>
    </source>
</evidence>
<dbReference type="Gene3D" id="1.10.530.10">
    <property type="match status" value="1"/>
</dbReference>
<feature type="domain" description="Transglycosylase SLT" evidence="5">
    <location>
        <begin position="509"/>
        <end position="607"/>
    </location>
</feature>
<dbReference type="InterPro" id="IPR023346">
    <property type="entry name" value="Lysozyme-like_dom_sf"/>
</dbReference>
<feature type="signal peptide" evidence="4">
    <location>
        <begin position="1"/>
        <end position="33"/>
    </location>
</feature>
<proteinExistence type="inferred from homology"/>
<evidence type="ECO:0000256" key="1">
    <source>
        <dbReference type="ARBA" id="ARBA00007734"/>
    </source>
</evidence>
<dbReference type="Pfam" id="PF01464">
    <property type="entry name" value="SLT"/>
    <property type="match status" value="1"/>
</dbReference>
<dbReference type="RefSeq" id="WP_266116038.1">
    <property type="nucleotide sequence ID" value="NZ_JANIDY010000001.1"/>
</dbReference>
<feature type="chain" id="PRO_5045131978" evidence="4">
    <location>
        <begin position="34"/>
        <end position="655"/>
    </location>
</feature>
<comment type="similarity">
    <text evidence="2">Belongs to the virb1 family.</text>
</comment>
<dbReference type="InterPro" id="IPR008258">
    <property type="entry name" value="Transglycosylase_SLT_dom_1"/>
</dbReference>
<evidence type="ECO:0000259" key="5">
    <source>
        <dbReference type="Pfam" id="PF01464"/>
    </source>
</evidence>
<accession>A0ABT3WEM7</accession>
<evidence type="ECO:0000256" key="4">
    <source>
        <dbReference type="SAM" id="SignalP"/>
    </source>
</evidence>
<dbReference type="Gene3D" id="1.25.20.10">
    <property type="entry name" value="Bacterial muramidases"/>
    <property type="match status" value="1"/>
</dbReference>
<keyword evidence="7" id="KW-1185">Reference proteome</keyword>
<dbReference type="SUPFAM" id="SSF53955">
    <property type="entry name" value="Lysozyme-like"/>
    <property type="match status" value="1"/>
</dbReference>
<gene>
    <name evidence="6" type="ORF">NQF86_02590</name>
</gene>